<reference evidence="2" key="1">
    <citation type="submission" date="2016-10" db="EMBL/GenBank/DDBJ databases">
        <authorList>
            <person name="Varghese N."/>
            <person name="Submissions S."/>
        </authorList>
    </citation>
    <scope>NUCLEOTIDE SEQUENCE [LARGE SCALE GENOMIC DNA]</scope>
    <source>
        <strain evidence="2">ATCC 51557</strain>
    </source>
</reference>
<proteinExistence type="predicted"/>
<evidence type="ECO:0008006" key="3">
    <source>
        <dbReference type="Google" id="ProtNLM"/>
    </source>
</evidence>
<keyword evidence="2" id="KW-1185">Reference proteome</keyword>
<evidence type="ECO:0000313" key="2">
    <source>
        <dbReference type="Proteomes" id="UP000199262"/>
    </source>
</evidence>
<gene>
    <name evidence="1" type="ORF">SAMN02983004_01000</name>
</gene>
<dbReference type="EMBL" id="FMTE01000008">
    <property type="protein sequence ID" value="SCW41127.1"/>
    <property type="molecule type" value="Genomic_DNA"/>
</dbReference>
<dbReference type="Proteomes" id="UP000199262">
    <property type="component" value="Unassembled WGS sequence"/>
</dbReference>
<sequence length="332" mass="39401">MKKTVIFLMCFNLFSREFNSLKINGMGFDFDMDYLSIPNTFDLSLYYVLNDSKISPFIGLGSDYHKTILFASGFKYFFRNFSSKIFYEIRTPFNLNKKYIEHEGNFLFGYNFDYFKFENSFTIGLINNLLTVDNVENIYFNTLTLKNKISLLIPIYYSELQRMDTKVIFVYRYLFGNEDQVYSVHWNFKYLLSLPFGELGFKADFLKSDSLFETDLETRVDYHALNLYPLAFPFFDDPNSIFNAIFNFGFEYRVFFLEYLRNAFSDLFLSISFDMGYGFDDVFIDNGKFLYIVSFGIGYKFFREIPFVFKVGINQDKQFMLGFIVSSINFDN</sequence>
<dbReference type="RefSeq" id="WP_236736400.1">
    <property type="nucleotide sequence ID" value="NZ_CP179486.1"/>
</dbReference>
<organism evidence="1 2">
    <name type="scientific">Borreliella japonica</name>
    <name type="common">Borrelia japonica</name>
    <dbReference type="NCBI Taxonomy" id="34095"/>
    <lineage>
        <taxon>Bacteria</taxon>
        <taxon>Pseudomonadati</taxon>
        <taxon>Spirochaetota</taxon>
        <taxon>Spirochaetia</taxon>
        <taxon>Spirochaetales</taxon>
        <taxon>Borreliaceae</taxon>
        <taxon>Borreliella</taxon>
    </lineage>
</organism>
<protein>
    <recommendedName>
        <fullName evidence="3">Surface antigen</fullName>
    </recommendedName>
</protein>
<accession>A0A1G4Q9G7</accession>
<dbReference type="AlphaFoldDB" id="A0A1G4Q9G7"/>
<evidence type="ECO:0000313" key="1">
    <source>
        <dbReference type="EMBL" id="SCW41127.1"/>
    </source>
</evidence>
<name>A0A1G4Q9G7_BORJA</name>